<dbReference type="InterPro" id="IPR037523">
    <property type="entry name" value="VOC_core"/>
</dbReference>
<protein>
    <submittedName>
        <fullName evidence="2">Diguanylate cyclase</fullName>
    </submittedName>
</protein>
<name>A0A511R162_9DEIN</name>
<sequence>MHKVRGIHHITAMAGHPQRNLEFYTGVLGLRLVKVTVNFDDPETYHFYYGDGLGQPGTILTFFPWQRALAGRAGVHQVAIISLAIPLESLGYWMHRLMEKGVGYEGPQRREILGPHGLEEVRVLTLRDPDGIVVELVAASGVPAIQHWAGAPVPEECAVRGLFAAQMWVLRAEPSVRLLEGLGYRVLGQVDAITYLGPSEEEPSLGRIEVRETDQFMAAKGGVGTVHHVAFRVPDDETQQALREQLQRQGVRVTAVQDRQYFRSVYFREPGGVLFEIATDTPGFTHDESFEQLGTSLRLPAWLEPVRAQIMQKLPAIPYATPLPAQTPGQVSAASSEE</sequence>
<dbReference type="PANTHER" id="PTHR36110">
    <property type="entry name" value="RING-CLEAVING DIOXYGENASE MHQE-RELATED"/>
    <property type="match status" value="1"/>
</dbReference>
<evidence type="ECO:0000313" key="3">
    <source>
        <dbReference type="Proteomes" id="UP000321197"/>
    </source>
</evidence>
<dbReference type="OrthoDB" id="9785698at2"/>
<dbReference type="InterPro" id="IPR029068">
    <property type="entry name" value="Glyas_Bleomycin-R_OHBP_Dase"/>
</dbReference>
<feature type="domain" description="VOC" evidence="1">
    <location>
        <begin position="161"/>
        <end position="280"/>
    </location>
</feature>
<dbReference type="InterPro" id="IPR052537">
    <property type="entry name" value="Extradiol_RC_dioxygenase"/>
</dbReference>
<dbReference type="Gene3D" id="3.10.180.10">
    <property type="entry name" value="2,3-Dihydroxybiphenyl 1,2-Dioxygenase, domain 1"/>
    <property type="match status" value="2"/>
</dbReference>
<dbReference type="Pfam" id="PF00903">
    <property type="entry name" value="Glyoxalase"/>
    <property type="match status" value="2"/>
</dbReference>
<dbReference type="AlphaFoldDB" id="A0A511R162"/>
<dbReference type="InterPro" id="IPR004360">
    <property type="entry name" value="Glyas_Fos-R_dOase_dom"/>
</dbReference>
<accession>A0A511R162</accession>
<gene>
    <name evidence="2" type="ORF">MHY01S_15190</name>
</gene>
<reference evidence="2 3" key="1">
    <citation type="submission" date="2019-07" db="EMBL/GenBank/DDBJ databases">
        <title>Whole genome shotgun sequence of Meiothermus hypogaeus NBRC 106114.</title>
        <authorList>
            <person name="Hosoyama A."/>
            <person name="Uohara A."/>
            <person name="Ohji S."/>
            <person name="Ichikawa N."/>
        </authorList>
    </citation>
    <scope>NUCLEOTIDE SEQUENCE [LARGE SCALE GENOMIC DNA]</scope>
    <source>
        <strain evidence="2 3">NBRC 106114</strain>
    </source>
</reference>
<dbReference type="RefSeq" id="WP_119341535.1">
    <property type="nucleotide sequence ID" value="NZ_BJXL01000041.1"/>
</dbReference>
<feature type="domain" description="VOC" evidence="1">
    <location>
        <begin position="6"/>
        <end position="139"/>
    </location>
</feature>
<dbReference type="EMBL" id="BJXL01000041">
    <property type="protein sequence ID" value="GEM83353.1"/>
    <property type="molecule type" value="Genomic_DNA"/>
</dbReference>
<dbReference type="SUPFAM" id="SSF54593">
    <property type="entry name" value="Glyoxalase/Bleomycin resistance protein/Dihydroxybiphenyl dioxygenase"/>
    <property type="match status" value="1"/>
</dbReference>
<organism evidence="2 3">
    <name type="scientific">Meiothermus hypogaeus NBRC 106114</name>
    <dbReference type="NCBI Taxonomy" id="1227553"/>
    <lineage>
        <taxon>Bacteria</taxon>
        <taxon>Thermotogati</taxon>
        <taxon>Deinococcota</taxon>
        <taxon>Deinococci</taxon>
        <taxon>Thermales</taxon>
        <taxon>Thermaceae</taxon>
        <taxon>Meiothermus</taxon>
    </lineage>
</organism>
<proteinExistence type="predicted"/>
<dbReference type="Proteomes" id="UP000321197">
    <property type="component" value="Unassembled WGS sequence"/>
</dbReference>
<dbReference type="PANTHER" id="PTHR36110:SF2">
    <property type="entry name" value="RING-CLEAVING DIOXYGENASE MHQE-RELATED"/>
    <property type="match status" value="1"/>
</dbReference>
<dbReference type="CDD" id="cd08347">
    <property type="entry name" value="PcpA_C_like"/>
    <property type="match status" value="1"/>
</dbReference>
<dbReference type="PROSITE" id="PS51819">
    <property type="entry name" value="VOC"/>
    <property type="match status" value="2"/>
</dbReference>
<evidence type="ECO:0000313" key="2">
    <source>
        <dbReference type="EMBL" id="GEM83353.1"/>
    </source>
</evidence>
<evidence type="ECO:0000259" key="1">
    <source>
        <dbReference type="PROSITE" id="PS51819"/>
    </source>
</evidence>
<comment type="caution">
    <text evidence="2">The sequence shown here is derived from an EMBL/GenBank/DDBJ whole genome shotgun (WGS) entry which is preliminary data.</text>
</comment>